<evidence type="ECO:0000256" key="8">
    <source>
        <dbReference type="ARBA" id="ARBA00023163"/>
    </source>
</evidence>
<dbReference type="PROSITE" id="PS50048">
    <property type="entry name" value="ZN2_CY6_FUNGAL_2"/>
    <property type="match status" value="1"/>
</dbReference>
<dbReference type="InterPro" id="IPR036864">
    <property type="entry name" value="Zn2-C6_fun-type_DNA-bd_sf"/>
</dbReference>
<proteinExistence type="inferred from homology"/>
<dbReference type="GO" id="GO:0000977">
    <property type="term" value="F:RNA polymerase II transcription regulatory region sequence-specific DNA binding"/>
    <property type="evidence" value="ECO:0007669"/>
    <property type="project" value="TreeGrafter"/>
</dbReference>
<comment type="similarity">
    <text evidence="2">Belongs to the ERT1/acuK family.</text>
</comment>
<name>A0A6J3M695_9PEZI</name>
<dbReference type="Gene3D" id="4.10.240.10">
    <property type="entry name" value="Zn(2)-C6 fungal-type DNA-binding domain"/>
    <property type="match status" value="1"/>
</dbReference>
<dbReference type="PANTHER" id="PTHR47659:SF1">
    <property type="entry name" value="TRANSCRIPTION ACTIVATOR OF GLUCONEOGENESIS ERT1"/>
    <property type="match status" value="1"/>
</dbReference>
<dbReference type="Pfam" id="PF24990">
    <property type="entry name" value="PAS_13"/>
    <property type="match status" value="1"/>
</dbReference>
<feature type="region of interest" description="Disordered" evidence="10">
    <location>
        <begin position="364"/>
        <end position="392"/>
    </location>
</feature>
<feature type="compositionally biased region" description="Basic and acidic residues" evidence="10">
    <location>
        <begin position="1"/>
        <end position="20"/>
    </location>
</feature>
<feature type="region of interest" description="Disordered" evidence="10">
    <location>
        <begin position="1"/>
        <end position="41"/>
    </location>
</feature>
<evidence type="ECO:0000256" key="1">
    <source>
        <dbReference type="ARBA" id="ARBA00004123"/>
    </source>
</evidence>
<evidence type="ECO:0000313" key="12">
    <source>
        <dbReference type="Proteomes" id="UP000504637"/>
    </source>
</evidence>
<dbReference type="AlphaFoldDB" id="A0A6J3M695"/>
<evidence type="ECO:0000256" key="9">
    <source>
        <dbReference type="ARBA" id="ARBA00023242"/>
    </source>
</evidence>
<evidence type="ECO:0000256" key="4">
    <source>
        <dbReference type="ARBA" id="ARBA00022723"/>
    </source>
</evidence>
<feature type="domain" description="Zn(2)-C6 fungal-type" evidence="11">
    <location>
        <begin position="45"/>
        <end position="74"/>
    </location>
</feature>
<feature type="region of interest" description="Disordered" evidence="10">
    <location>
        <begin position="598"/>
        <end position="621"/>
    </location>
</feature>
<feature type="region of interest" description="Disordered" evidence="10">
    <location>
        <begin position="321"/>
        <end position="348"/>
    </location>
</feature>
<keyword evidence="4" id="KW-0479">Metal-binding</keyword>
<keyword evidence="8" id="KW-0804">Transcription</keyword>
<accession>A0A6J3M695</accession>
<dbReference type="SMART" id="SM00066">
    <property type="entry name" value="GAL4"/>
    <property type="match status" value="1"/>
</dbReference>
<evidence type="ECO:0000256" key="7">
    <source>
        <dbReference type="ARBA" id="ARBA00023125"/>
    </source>
</evidence>
<keyword evidence="9" id="KW-0539">Nucleus</keyword>
<dbReference type="GO" id="GO:0009267">
    <property type="term" value="P:cellular response to starvation"/>
    <property type="evidence" value="ECO:0007669"/>
    <property type="project" value="TreeGrafter"/>
</dbReference>
<keyword evidence="12" id="KW-1185">Reference proteome</keyword>
<dbReference type="GeneID" id="54359085"/>
<reference evidence="13" key="3">
    <citation type="submission" date="2025-08" db="UniProtKB">
        <authorList>
            <consortium name="RefSeq"/>
        </authorList>
    </citation>
    <scope>IDENTIFICATION</scope>
    <source>
        <strain evidence="13">CBS 342.82</strain>
    </source>
</reference>
<dbReference type="InterPro" id="IPR001138">
    <property type="entry name" value="Zn2Cys6_DnaBD"/>
</dbReference>
<reference evidence="13" key="2">
    <citation type="submission" date="2020-04" db="EMBL/GenBank/DDBJ databases">
        <authorList>
            <consortium name="NCBI Genome Project"/>
        </authorList>
    </citation>
    <scope>NUCLEOTIDE SEQUENCE</scope>
    <source>
        <strain evidence="13">CBS 342.82</strain>
    </source>
</reference>
<gene>
    <name evidence="13" type="ORF">K489DRAFT_318043</name>
</gene>
<dbReference type="GO" id="GO:0006094">
    <property type="term" value="P:gluconeogenesis"/>
    <property type="evidence" value="ECO:0007669"/>
    <property type="project" value="UniProtKB-KW"/>
</dbReference>
<dbReference type="GO" id="GO:0005634">
    <property type="term" value="C:nucleus"/>
    <property type="evidence" value="ECO:0007669"/>
    <property type="project" value="UniProtKB-SubCell"/>
</dbReference>
<organism evidence="13">
    <name type="scientific">Dissoconium aciculare CBS 342.82</name>
    <dbReference type="NCBI Taxonomy" id="1314786"/>
    <lineage>
        <taxon>Eukaryota</taxon>
        <taxon>Fungi</taxon>
        <taxon>Dikarya</taxon>
        <taxon>Ascomycota</taxon>
        <taxon>Pezizomycotina</taxon>
        <taxon>Dothideomycetes</taxon>
        <taxon>Dothideomycetidae</taxon>
        <taxon>Mycosphaerellales</taxon>
        <taxon>Dissoconiaceae</taxon>
        <taxon>Dissoconium</taxon>
    </lineage>
</organism>
<keyword evidence="6" id="KW-0805">Transcription regulation</keyword>
<dbReference type="PANTHER" id="PTHR47659">
    <property type="entry name" value="ZN(II)2CYS6 TRANSCRIPTION FACTOR (EUROFUNG)-RELATED"/>
    <property type="match status" value="1"/>
</dbReference>
<evidence type="ECO:0000256" key="3">
    <source>
        <dbReference type="ARBA" id="ARBA00022432"/>
    </source>
</evidence>
<reference evidence="13" key="1">
    <citation type="submission" date="2020-01" db="EMBL/GenBank/DDBJ databases">
        <authorList>
            <consortium name="DOE Joint Genome Institute"/>
            <person name="Haridas S."/>
            <person name="Albert R."/>
            <person name="Binder M."/>
            <person name="Bloem J."/>
            <person name="Labutti K."/>
            <person name="Salamov A."/>
            <person name="Andreopoulos B."/>
            <person name="Baker S.E."/>
            <person name="Barry K."/>
            <person name="Bills G."/>
            <person name="Bluhm B.H."/>
            <person name="Cannon C."/>
            <person name="Castanera R."/>
            <person name="Culley D.E."/>
            <person name="Daum C."/>
            <person name="Ezra D."/>
            <person name="Gonzalez J.B."/>
            <person name="Henrissat B."/>
            <person name="Kuo A."/>
            <person name="Liang C."/>
            <person name="Lipzen A."/>
            <person name="Lutzoni F."/>
            <person name="Magnuson J."/>
            <person name="Mondo S."/>
            <person name="Nolan M."/>
            <person name="Ohm R."/>
            <person name="Pangilinan J."/>
            <person name="Park H.-J."/>
            <person name="Ramirez L."/>
            <person name="Alfaro M."/>
            <person name="Sun H."/>
            <person name="Tritt A."/>
            <person name="Yoshinaga Y."/>
            <person name="Zwiers L.-H."/>
            <person name="Turgeon B.G."/>
            <person name="Goodwin S.B."/>
            <person name="Spatafora J.W."/>
            <person name="Crous P.W."/>
            <person name="Grigoriev I.V."/>
        </authorList>
    </citation>
    <scope>NUCLEOTIDE SEQUENCE</scope>
    <source>
        <strain evidence="13">CBS 342.82</strain>
    </source>
</reference>
<dbReference type="InterPro" id="IPR050335">
    <property type="entry name" value="ERT1_acuK_gluconeogen_tf"/>
</dbReference>
<evidence type="ECO:0000259" key="11">
    <source>
        <dbReference type="PROSITE" id="PS50048"/>
    </source>
</evidence>
<dbReference type="GO" id="GO:0008270">
    <property type="term" value="F:zinc ion binding"/>
    <property type="evidence" value="ECO:0007669"/>
    <property type="project" value="InterPro"/>
</dbReference>
<dbReference type="SUPFAM" id="SSF57701">
    <property type="entry name" value="Zn2/Cys6 DNA-binding domain"/>
    <property type="match status" value="1"/>
</dbReference>
<feature type="compositionally biased region" description="Polar residues" evidence="10">
    <location>
        <begin position="325"/>
        <end position="347"/>
    </location>
</feature>
<protein>
    <recommendedName>
        <fullName evidence="11">Zn(2)-C6 fungal-type domain-containing protein</fullName>
    </recommendedName>
</protein>
<feature type="compositionally biased region" description="Polar residues" evidence="10">
    <location>
        <begin position="117"/>
        <end position="129"/>
    </location>
</feature>
<dbReference type="RefSeq" id="XP_033460617.1">
    <property type="nucleotide sequence ID" value="XM_033601285.1"/>
</dbReference>
<dbReference type="OrthoDB" id="2538135at2759"/>
<dbReference type="InterPro" id="IPR056751">
    <property type="entry name" value="PAS_13"/>
</dbReference>
<dbReference type="Proteomes" id="UP000504637">
    <property type="component" value="Unplaced"/>
</dbReference>
<keyword evidence="5" id="KW-0862">Zinc</keyword>
<dbReference type="CDD" id="cd00067">
    <property type="entry name" value="GAL4"/>
    <property type="match status" value="1"/>
</dbReference>
<dbReference type="GO" id="GO:0000981">
    <property type="term" value="F:DNA-binding transcription factor activity, RNA polymerase II-specific"/>
    <property type="evidence" value="ECO:0007669"/>
    <property type="project" value="InterPro"/>
</dbReference>
<evidence type="ECO:0000256" key="6">
    <source>
        <dbReference type="ARBA" id="ARBA00023015"/>
    </source>
</evidence>
<keyword evidence="3" id="KW-0312">Gluconeogenesis</keyword>
<comment type="subcellular location">
    <subcellularLocation>
        <location evidence="1">Nucleus</location>
    </subcellularLocation>
</comment>
<evidence type="ECO:0000256" key="10">
    <source>
        <dbReference type="SAM" id="MobiDB-lite"/>
    </source>
</evidence>
<sequence>MCGDKLDQDSADDKSPHQMDGEAGAVARANAKDPSRPRRKKARRACFACQRAHLTCGDERPCLRCVKRGLQDQCHDGVRKKAKYLHDAPAEALVPGFQGSYHSNGTHGGPNIPRPSPSTQHNGNSSQHNNYFPSNTHQSYPRYGPAPRQGPIGPPMLDTSSMITDFASHQHIETPNRYSSVSGTQVTPSHEIGLDHPRLSANPTFDHAYLDPSDPNYYDFRLNMAELNFGNTYGALEFGMLGHITSSAIDTNDLDALNPMGQTSSNMGFDRSSGFSTNFGYNNGYASNWQHIPSMGSRQNSSNNVWALHNHASDAFAICEHPPSLTASSPKSQNQDSSGNHSGSPDTSAILPEQREQELLRLSHQKARRAPFPSGDPSIDSARKRKRDTSSVYESVKKPYDYTNAFHAMTEFMRKRFDQHKLILIAKALATVRPSFIACNKTLTQHDLVFTEQAFQRAIYEYKEIITQTSTPTIVCRRTGEVAVVSKEFTLMTDWQKDVLLGHEPNLNVNTGETLSDAEIEARSRGSITPRTVNAEVEKKIQPVFLAELMDAESVVDFYGDFAEIAFGASRSSVVGETCTLLKYRTKEDHLASSLSHIGDDSHMRRHSSNGKADNHIKGESGMKALGGKEGRIDCSLCWTVKRDTFNMPLLIVLNVSFSPASFVTFS</sequence>
<evidence type="ECO:0000256" key="2">
    <source>
        <dbReference type="ARBA" id="ARBA00010855"/>
    </source>
</evidence>
<evidence type="ECO:0000256" key="5">
    <source>
        <dbReference type="ARBA" id="ARBA00022833"/>
    </source>
</evidence>
<evidence type="ECO:0000313" key="13">
    <source>
        <dbReference type="RefSeq" id="XP_033460617.1"/>
    </source>
</evidence>
<feature type="region of interest" description="Disordered" evidence="10">
    <location>
        <begin position="95"/>
        <end position="129"/>
    </location>
</feature>
<keyword evidence="7" id="KW-0238">DNA-binding</keyword>